<keyword evidence="9 10" id="KW-0472">Membrane</keyword>
<keyword evidence="4 10" id="KW-0812">Transmembrane</keyword>
<dbReference type="GO" id="GO:0005743">
    <property type="term" value="C:mitochondrial inner membrane"/>
    <property type="evidence" value="ECO:0007669"/>
    <property type="project" value="UniProtKB-SubCell"/>
</dbReference>
<keyword evidence="6" id="KW-0999">Mitochondrion inner membrane</keyword>
<keyword evidence="7" id="KW-1133">Transmembrane helix</keyword>
<dbReference type="InterPro" id="IPR018108">
    <property type="entry name" value="MCP_transmembrane"/>
</dbReference>
<keyword evidence="5" id="KW-0677">Repeat</keyword>
<reference evidence="12 14" key="1">
    <citation type="journal article" date="2014" name="BMC Genomics">
        <title>Genome sequence of Anopheles sinensis provides insight into genetics basis of mosquito competence for malaria parasites.</title>
        <authorList>
            <person name="Zhou D."/>
            <person name="Zhang D."/>
            <person name="Ding G."/>
            <person name="Shi L."/>
            <person name="Hou Q."/>
            <person name="Ye Y."/>
            <person name="Xu Y."/>
            <person name="Zhou H."/>
            <person name="Xiong C."/>
            <person name="Li S."/>
            <person name="Yu J."/>
            <person name="Hong S."/>
            <person name="Yu X."/>
            <person name="Zou P."/>
            <person name="Chen C."/>
            <person name="Chang X."/>
            <person name="Wang W."/>
            <person name="Lv Y."/>
            <person name="Sun Y."/>
            <person name="Ma L."/>
            <person name="Shen B."/>
            <person name="Zhu C."/>
        </authorList>
    </citation>
    <scope>NUCLEOTIDE SEQUENCE [LARGE SCALE GENOMIC DNA]</scope>
</reference>
<name>A0A084WRX4_ANOSI</name>
<accession>A0A084WRX4</accession>
<dbReference type="OMA" id="GWVHNKK"/>
<evidence type="ECO:0000256" key="6">
    <source>
        <dbReference type="ARBA" id="ARBA00022792"/>
    </source>
</evidence>
<evidence type="ECO:0000256" key="9">
    <source>
        <dbReference type="ARBA" id="ARBA00023136"/>
    </source>
</evidence>
<dbReference type="Gene3D" id="1.50.40.10">
    <property type="entry name" value="Mitochondrial carrier domain"/>
    <property type="match status" value="1"/>
</dbReference>
<comment type="similarity">
    <text evidence="2 11">Belongs to the mitochondrial carrier (TC 2.A.29) family.</text>
</comment>
<gene>
    <name evidence="12" type="ORF">ZHAS_00021257</name>
</gene>
<dbReference type="PANTHER" id="PTHR45928">
    <property type="entry name" value="RE38146P"/>
    <property type="match status" value="1"/>
</dbReference>
<evidence type="ECO:0000313" key="14">
    <source>
        <dbReference type="Proteomes" id="UP000030765"/>
    </source>
</evidence>
<evidence type="ECO:0000256" key="11">
    <source>
        <dbReference type="RuleBase" id="RU000488"/>
    </source>
</evidence>
<dbReference type="InterPro" id="IPR051508">
    <property type="entry name" value="Mito_Carrier_Antiporter"/>
</dbReference>
<keyword evidence="3 11" id="KW-0813">Transport</keyword>
<evidence type="ECO:0000256" key="10">
    <source>
        <dbReference type="PROSITE-ProRule" id="PRU00282"/>
    </source>
</evidence>
<keyword evidence="14" id="KW-1185">Reference proteome</keyword>
<evidence type="ECO:0000313" key="12">
    <source>
        <dbReference type="EMBL" id="KFB52968.1"/>
    </source>
</evidence>
<dbReference type="PANTHER" id="PTHR45928:SF1">
    <property type="entry name" value="RE38146P"/>
    <property type="match status" value="1"/>
</dbReference>
<dbReference type="STRING" id="74873.A0A084WRX4"/>
<protein>
    <submittedName>
        <fullName evidence="12">AGAP005239-PA-like protein</fullName>
    </submittedName>
</protein>
<proteinExistence type="inferred from homology"/>
<dbReference type="OrthoDB" id="6703404at2759"/>
<dbReference type="EMBL" id="ATLV01026273">
    <property type="status" value="NOT_ANNOTATED_CDS"/>
    <property type="molecule type" value="Genomic_DNA"/>
</dbReference>
<organism evidence="12">
    <name type="scientific">Anopheles sinensis</name>
    <name type="common">Mosquito</name>
    <dbReference type="NCBI Taxonomy" id="74873"/>
    <lineage>
        <taxon>Eukaryota</taxon>
        <taxon>Metazoa</taxon>
        <taxon>Ecdysozoa</taxon>
        <taxon>Arthropoda</taxon>
        <taxon>Hexapoda</taxon>
        <taxon>Insecta</taxon>
        <taxon>Pterygota</taxon>
        <taxon>Neoptera</taxon>
        <taxon>Endopterygota</taxon>
        <taxon>Diptera</taxon>
        <taxon>Nematocera</taxon>
        <taxon>Culicoidea</taxon>
        <taxon>Culicidae</taxon>
        <taxon>Anophelinae</taxon>
        <taxon>Anopheles</taxon>
    </lineage>
</organism>
<dbReference type="EMBL" id="KE525409">
    <property type="protein sequence ID" value="KFB52968.1"/>
    <property type="molecule type" value="Genomic_DNA"/>
</dbReference>
<comment type="subcellular location">
    <subcellularLocation>
        <location evidence="1">Mitochondrion inner membrane</location>
        <topology evidence="1">Multi-pass membrane protein</topology>
    </subcellularLocation>
</comment>
<evidence type="ECO:0000256" key="4">
    <source>
        <dbReference type="ARBA" id="ARBA00022692"/>
    </source>
</evidence>
<evidence type="ECO:0000256" key="5">
    <source>
        <dbReference type="ARBA" id="ARBA00022737"/>
    </source>
</evidence>
<feature type="repeat" description="Solcar" evidence="10">
    <location>
        <begin position="207"/>
        <end position="298"/>
    </location>
</feature>
<keyword evidence="8" id="KW-0496">Mitochondrion</keyword>
<dbReference type="PROSITE" id="PS50920">
    <property type="entry name" value="SOLCAR"/>
    <property type="match status" value="3"/>
</dbReference>
<reference evidence="13" key="2">
    <citation type="submission" date="2020-05" db="UniProtKB">
        <authorList>
            <consortium name="EnsemblMetazoa"/>
        </authorList>
    </citation>
    <scope>IDENTIFICATION</scope>
</reference>
<evidence type="ECO:0000256" key="1">
    <source>
        <dbReference type="ARBA" id="ARBA00004448"/>
    </source>
</evidence>
<evidence type="ECO:0000313" key="13">
    <source>
        <dbReference type="EnsemblMetazoa" id="ASIC021257-PA"/>
    </source>
</evidence>
<evidence type="ECO:0000256" key="7">
    <source>
        <dbReference type="ARBA" id="ARBA00022989"/>
    </source>
</evidence>
<feature type="repeat" description="Solcar" evidence="10">
    <location>
        <begin position="103"/>
        <end position="196"/>
    </location>
</feature>
<dbReference type="Proteomes" id="UP000030765">
    <property type="component" value="Unassembled WGS sequence"/>
</dbReference>
<dbReference type="EnsemblMetazoa" id="ASIC021257-RA">
    <property type="protein sequence ID" value="ASIC021257-PA"/>
    <property type="gene ID" value="ASIC021257"/>
</dbReference>
<dbReference type="VEuPathDB" id="VectorBase:ASIS006234"/>
<dbReference type="SUPFAM" id="SSF103506">
    <property type="entry name" value="Mitochondrial carrier"/>
    <property type="match status" value="1"/>
</dbReference>
<feature type="repeat" description="Solcar" evidence="10">
    <location>
        <begin position="4"/>
        <end position="93"/>
    </location>
</feature>
<dbReference type="VEuPathDB" id="VectorBase:ASIC021257"/>
<dbReference type="Pfam" id="PF00153">
    <property type="entry name" value="Mito_carr"/>
    <property type="match status" value="3"/>
</dbReference>
<evidence type="ECO:0000256" key="8">
    <source>
        <dbReference type="ARBA" id="ARBA00023128"/>
    </source>
</evidence>
<dbReference type="InterPro" id="IPR023395">
    <property type="entry name" value="MCP_dom_sf"/>
</dbReference>
<evidence type="ECO:0000256" key="2">
    <source>
        <dbReference type="ARBA" id="ARBA00006375"/>
    </source>
</evidence>
<dbReference type="AlphaFoldDB" id="A0A084WRX4"/>
<evidence type="ECO:0000256" key="3">
    <source>
        <dbReference type="ARBA" id="ARBA00022448"/>
    </source>
</evidence>
<sequence>MDGTDFLLGGLGSMGATLITNPLEVVKTRMQLQGELAAKGTYHKPYRGVVDAFVTIAKNDGYMALQKGLAPSLCFQFILNSCRLGIYNTANEHGWTKQANGNQSVLKSAFWGATGGFVGSALASPFFMLRTHLQSQAKAVIAVGYQHQHTGMMSALKEIFQKHGIQGLYRGVSVTMPRALLGSGGQLAAFGYTKDFLTRRPIMQHQSETFVSTVAGAVGGTVMAITMTPPDVIATRLYNQGIDAKGKGIYYKGVVDCCIKILKTEGVGGLYKGFWPHYMRIGPHATLVLLFFDELKLLRTKYYASKSL</sequence>